<dbReference type="Pfam" id="PF13483">
    <property type="entry name" value="Lactamase_B_3"/>
    <property type="match status" value="1"/>
</dbReference>
<gene>
    <name evidence="2" type="ORF">Cch01nite_10270</name>
</gene>
<sequence length="213" mass="22368">MTRLTRWGHSCVRLDRDSSTLVIDPGVFSSLDGALAGTRAVLVTHEHADHVDVARIAAATQEEVDVWGPQAVVDALAGAGAAPERLHAVRAGDTVDAGGFEVRVLGEWHALIHADIPRIANVGYLVENVLHPGDAFVDPEGAPVDVLLAPLGAPWLKLGEVVDYIRAVKPRQVVAVHDVLLSDPGRGLSVLQLGRLGGAGELVVLEPGDGIDL</sequence>
<organism evidence="2 3">
    <name type="scientific">Cellulomonas chitinilytica</name>
    <dbReference type="NCBI Taxonomy" id="398759"/>
    <lineage>
        <taxon>Bacteria</taxon>
        <taxon>Bacillati</taxon>
        <taxon>Actinomycetota</taxon>
        <taxon>Actinomycetes</taxon>
        <taxon>Micrococcales</taxon>
        <taxon>Cellulomonadaceae</taxon>
        <taxon>Cellulomonas</taxon>
    </lineage>
</organism>
<dbReference type="PANTHER" id="PTHR43546:SF3">
    <property type="entry name" value="UPF0173 METAL-DEPENDENT HYDROLASE MJ1163"/>
    <property type="match status" value="1"/>
</dbReference>
<dbReference type="SUPFAM" id="SSF56281">
    <property type="entry name" value="Metallo-hydrolase/oxidoreductase"/>
    <property type="match status" value="1"/>
</dbReference>
<accession>A0A919TZ00</accession>
<dbReference type="SMART" id="SM00849">
    <property type="entry name" value="Lactamase_B"/>
    <property type="match status" value="1"/>
</dbReference>
<dbReference type="AlphaFoldDB" id="A0A919TZ00"/>
<evidence type="ECO:0000259" key="1">
    <source>
        <dbReference type="SMART" id="SM00849"/>
    </source>
</evidence>
<protein>
    <submittedName>
        <fullName evidence="2">MBL fold metallo-hydrolase</fullName>
    </submittedName>
</protein>
<dbReference type="Proteomes" id="UP000632740">
    <property type="component" value="Unassembled WGS sequence"/>
</dbReference>
<dbReference type="InterPro" id="IPR036866">
    <property type="entry name" value="RibonucZ/Hydroxyglut_hydro"/>
</dbReference>
<evidence type="ECO:0000313" key="3">
    <source>
        <dbReference type="Proteomes" id="UP000632740"/>
    </source>
</evidence>
<reference evidence="2" key="1">
    <citation type="submission" date="2021-01" db="EMBL/GenBank/DDBJ databases">
        <title>Whole genome shotgun sequence of Cellulomonas chitinilytica NBRC 110799.</title>
        <authorList>
            <person name="Komaki H."/>
            <person name="Tamura T."/>
        </authorList>
    </citation>
    <scope>NUCLEOTIDE SEQUENCE</scope>
    <source>
        <strain evidence="2">NBRC 110799</strain>
    </source>
</reference>
<feature type="domain" description="Metallo-beta-lactamase" evidence="1">
    <location>
        <begin position="8"/>
        <end position="177"/>
    </location>
</feature>
<comment type="caution">
    <text evidence="2">The sequence shown here is derived from an EMBL/GenBank/DDBJ whole genome shotgun (WGS) entry which is preliminary data.</text>
</comment>
<dbReference type="InterPro" id="IPR001279">
    <property type="entry name" value="Metallo-B-lactamas"/>
</dbReference>
<keyword evidence="3" id="KW-1185">Reference proteome</keyword>
<dbReference type="InterPro" id="IPR050114">
    <property type="entry name" value="UPF0173_UPF0282_UlaG_hydrolase"/>
</dbReference>
<dbReference type="Gene3D" id="3.60.15.10">
    <property type="entry name" value="Ribonuclease Z/Hydroxyacylglutathione hydrolase-like"/>
    <property type="match status" value="1"/>
</dbReference>
<proteinExistence type="predicted"/>
<dbReference type="EMBL" id="BONK01000003">
    <property type="protein sequence ID" value="GIG20303.1"/>
    <property type="molecule type" value="Genomic_DNA"/>
</dbReference>
<dbReference type="RefSeq" id="WP_203749515.1">
    <property type="nucleotide sequence ID" value="NZ_BONK01000003.1"/>
</dbReference>
<evidence type="ECO:0000313" key="2">
    <source>
        <dbReference type="EMBL" id="GIG20303.1"/>
    </source>
</evidence>
<dbReference type="PANTHER" id="PTHR43546">
    <property type="entry name" value="UPF0173 METAL-DEPENDENT HYDROLASE MJ1163-RELATED"/>
    <property type="match status" value="1"/>
</dbReference>
<name>A0A919TZ00_9CELL</name>